<reference evidence="12 13" key="1">
    <citation type="journal article" date="2018" name="PLoS Genet.">
        <title>Repeat elements organise 3D genome structure and mediate transcription in the filamentous fungus Epichloe festucae.</title>
        <authorList>
            <person name="Winter D.J."/>
            <person name="Ganley A.R.D."/>
            <person name="Young C.A."/>
            <person name="Liachko I."/>
            <person name="Schardl C.L."/>
            <person name="Dupont P.Y."/>
            <person name="Berry D."/>
            <person name="Ram A."/>
            <person name="Scott B."/>
            <person name="Cox M.P."/>
        </authorList>
    </citation>
    <scope>NUCLEOTIDE SEQUENCE [LARGE SCALE GENOMIC DNA]</scope>
    <source>
        <strain evidence="12 13">Fl1</strain>
    </source>
</reference>
<dbReference type="GO" id="GO:0006508">
    <property type="term" value="P:proteolysis"/>
    <property type="evidence" value="ECO:0007669"/>
    <property type="project" value="UniProtKB-KW"/>
</dbReference>
<dbReference type="GO" id="GO:0008237">
    <property type="term" value="F:metallopeptidase activity"/>
    <property type="evidence" value="ECO:0007669"/>
    <property type="project" value="UniProtKB-KW"/>
</dbReference>
<accession>A0A7S9PV38</accession>
<dbReference type="PANTHER" id="PTHR47466:SF1">
    <property type="entry name" value="METALLOPROTEASE MEP1 (AFU_ORTHOLOGUE AFUA_1G07730)-RELATED"/>
    <property type="match status" value="1"/>
</dbReference>
<feature type="chain" id="PRO_5034521886" description="Peptidase M43 pregnancy-associated plasma-A domain-containing protein" evidence="10">
    <location>
        <begin position="18"/>
        <end position="326"/>
    </location>
</feature>
<dbReference type="InterPro" id="IPR008754">
    <property type="entry name" value="Peptidase_M43"/>
</dbReference>
<feature type="domain" description="Peptidase M43 pregnancy-associated plasma-A" evidence="11">
    <location>
        <begin position="219"/>
        <end position="300"/>
    </location>
</feature>
<evidence type="ECO:0000313" key="12">
    <source>
        <dbReference type="EMBL" id="QPG99964.1"/>
    </source>
</evidence>
<feature type="signal peptide" evidence="10">
    <location>
        <begin position="1"/>
        <end position="17"/>
    </location>
</feature>
<evidence type="ECO:0000256" key="1">
    <source>
        <dbReference type="ARBA" id="ARBA00003174"/>
    </source>
</evidence>
<dbReference type="Proteomes" id="UP000594364">
    <property type="component" value="Chromosome 3"/>
</dbReference>
<dbReference type="EMBL" id="CP031387">
    <property type="protein sequence ID" value="QPG99964.1"/>
    <property type="molecule type" value="Genomic_DNA"/>
</dbReference>
<keyword evidence="8" id="KW-0482">Metalloprotease</keyword>
<evidence type="ECO:0000256" key="8">
    <source>
        <dbReference type="ARBA" id="ARBA00023049"/>
    </source>
</evidence>
<evidence type="ECO:0000256" key="2">
    <source>
        <dbReference type="ARBA" id="ARBA00008721"/>
    </source>
</evidence>
<proteinExistence type="inferred from homology"/>
<evidence type="ECO:0000313" key="13">
    <source>
        <dbReference type="Proteomes" id="UP000594364"/>
    </source>
</evidence>
<keyword evidence="9" id="KW-1015">Disulfide bond</keyword>
<evidence type="ECO:0000259" key="11">
    <source>
        <dbReference type="Pfam" id="PF05572"/>
    </source>
</evidence>
<dbReference type="Gene3D" id="3.40.390.10">
    <property type="entry name" value="Collagenase (Catalytic Domain)"/>
    <property type="match status" value="1"/>
</dbReference>
<comment type="function">
    <text evidence="1">Secreted metalloproteinase that allows assimilation of proteinaceous substrates.</text>
</comment>
<evidence type="ECO:0000256" key="6">
    <source>
        <dbReference type="ARBA" id="ARBA00022801"/>
    </source>
</evidence>
<dbReference type="Pfam" id="PF05572">
    <property type="entry name" value="Peptidase_M43"/>
    <property type="match status" value="1"/>
</dbReference>
<organism evidence="12 13">
    <name type="scientific">Epichloe festucae (strain Fl1)</name>
    <dbReference type="NCBI Taxonomy" id="877507"/>
    <lineage>
        <taxon>Eukaryota</taxon>
        <taxon>Fungi</taxon>
        <taxon>Dikarya</taxon>
        <taxon>Ascomycota</taxon>
        <taxon>Pezizomycotina</taxon>
        <taxon>Sordariomycetes</taxon>
        <taxon>Hypocreomycetidae</taxon>
        <taxon>Hypocreales</taxon>
        <taxon>Clavicipitaceae</taxon>
        <taxon>Epichloe</taxon>
    </lineage>
</organism>
<keyword evidence="7" id="KW-0862">Zinc</keyword>
<evidence type="ECO:0000256" key="3">
    <source>
        <dbReference type="ARBA" id="ARBA00022670"/>
    </source>
</evidence>
<evidence type="ECO:0000256" key="10">
    <source>
        <dbReference type="SAM" id="SignalP"/>
    </source>
</evidence>
<evidence type="ECO:0000256" key="7">
    <source>
        <dbReference type="ARBA" id="ARBA00022833"/>
    </source>
</evidence>
<evidence type="ECO:0000256" key="9">
    <source>
        <dbReference type="ARBA" id="ARBA00023157"/>
    </source>
</evidence>
<keyword evidence="5 10" id="KW-0732">Signal</keyword>
<dbReference type="AlphaFoldDB" id="A0A7S9PV38"/>
<gene>
    <name evidence="12" type="ORF">C2857_003010</name>
</gene>
<dbReference type="OrthoDB" id="536211at2759"/>
<keyword evidence="13" id="KW-1185">Reference proteome</keyword>
<name>A0A7S9PV38_EPIFF</name>
<dbReference type="PANTHER" id="PTHR47466">
    <property type="match status" value="1"/>
</dbReference>
<comment type="similarity">
    <text evidence="2">Belongs to the peptidase M43B family.</text>
</comment>
<dbReference type="InterPro" id="IPR024079">
    <property type="entry name" value="MetalloPept_cat_dom_sf"/>
</dbReference>
<keyword evidence="3" id="KW-0645">Protease</keyword>
<evidence type="ECO:0000256" key="5">
    <source>
        <dbReference type="ARBA" id="ARBA00022729"/>
    </source>
</evidence>
<dbReference type="GO" id="GO:0046872">
    <property type="term" value="F:metal ion binding"/>
    <property type="evidence" value="ECO:0007669"/>
    <property type="project" value="UniProtKB-KW"/>
</dbReference>
<dbReference type="SUPFAM" id="SSF55486">
    <property type="entry name" value="Metalloproteases ('zincins'), catalytic domain"/>
    <property type="match status" value="1"/>
</dbReference>
<keyword evidence="6" id="KW-0378">Hydrolase</keyword>
<keyword evidence="4" id="KW-0479">Metal-binding</keyword>
<evidence type="ECO:0000256" key="4">
    <source>
        <dbReference type="ARBA" id="ARBA00022723"/>
    </source>
</evidence>
<sequence length="326" mass="36424">MGFPTILACVLAGFASAATSIGASIGAPEQPENFFCGTGQPPQDLVQFHRQLNLNQMQSLQHRAPYDDDDDDDDDDFRARKWKWKPVTVPVYHHVLYSEKVCPLMTATNLMKQMQVLNYAFKPAGFQFEQKAATWRKVPEWATNAEARREQGGMHEQLRTGDYGTLNVYWIETGNAFVSYPTTAWRDGLQPHHWSHDGVVLPCDFAVGTPHRGWTLGKALVHLVGHWNGLLHTSSAECADEGDHVSDTPAALVTRGGCNVTLDTCPDQPGLDPVHNYMSESDNECMTEFTPGQIQRMHTVWEVFRAAQRSTSLIKLHRANPSHVIG</sequence>
<protein>
    <recommendedName>
        <fullName evidence="11">Peptidase M43 pregnancy-associated plasma-A domain-containing protein</fullName>
    </recommendedName>
</protein>